<dbReference type="InterPro" id="IPR025110">
    <property type="entry name" value="AMP-bd_C"/>
</dbReference>
<organism evidence="9 10">
    <name type="scientific">Actinokineospora auranticolor</name>
    <dbReference type="NCBI Taxonomy" id="155976"/>
    <lineage>
        <taxon>Bacteria</taxon>
        <taxon>Bacillati</taxon>
        <taxon>Actinomycetota</taxon>
        <taxon>Actinomycetes</taxon>
        <taxon>Pseudonocardiales</taxon>
        <taxon>Pseudonocardiaceae</taxon>
        <taxon>Actinokineospora</taxon>
    </lineage>
</organism>
<dbReference type="SUPFAM" id="SSF52777">
    <property type="entry name" value="CoA-dependent acyltransferases"/>
    <property type="match status" value="16"/>
</dbReference>
<dbReference type="Gene3D" id="1.10.1200.10">
    <property type="entry name" value="ACP-like"/>
    <property type="match status" value="5"/>
</dbReference>
<dbReference type="CDD" id="cd19543">
    <property type="entry name" value="DCL_NRPS"/>
    <property type="match status" value="1"/>
</dbReference>
<keyword evidence="3" id="KW-0596">Phosphopantetheine</keyword>
<dbReference type="Gene3D" id="3.30.559.30">
    <property type="entry name" value="Nonribosomal peptide synthetase, condensation domain"/>
    <property type="match status" value="8"/>
</dbReference>
<dbReference type="GO" id="GO:0044550">
    <property type="term" value="P:secondary metabolite biosynthetic process"/>
    <property type="evidence" value="ECO:0007669"/>
    <property type="project" value="UniProtKB-ARBA"/>
</dbReference>
<comment type="caution">
    <text evidence="9">The sequence shown here is derived from an EMBL/GenBank/DDBJ whole genome shotgun (WGS) entry which is preliminary data.</text>
</comment>
<evidence type="ECO:0000256" key="3">
    <source>
        <dbReference type="ARBA" id="ARBA00022450"/>
    </source>
</evidence>
<dbReference type="GO" id="GO:0017000">
    <property type="term" value="P:antibiotic biosynthetic process"/>
    <property type="evidence" value="ECO:0007669"/>
    <property type="project" value="UniProtKB-KW"/>
</dbReference>
<dbReference type="SUPFAM" id="SSF56801">
    <property type="entry name" value="Acetyl-CoA synthetase-like"/>
    <property type="match status" value="5"/>
</dbReference>
<evidence type="ECO:0000256" key="2">
    <source>
        <dbReference type="ARBA" id="ARBA00006432"/>
    </source>
</evidence>
<dbReference type="FunFam" id="2.30.38.10:FF:000001">
    <property type="entry name" value="Non-ribosomal peptide synthetase PvdI"/>
    <property type="match status" value="4"/>
</dbReference>
<dbReference type="FunFam" id="3.40.50.12780:FF:000012">
    <property type="entry name" value="Non-ribosomal peptide synthetase"/>
    <property type="match status" value="1"/>
</dbReference>
<dbReference type="FunFam" id="3.30.300.30:FF:000010">
    <property type="entry name" value="Enterobactin synthetase component F"/>
    <property type="match status" value="3"/>
</dbReference>
<feature type="compositionally biased region" description="Low complexity" evidence="7">
    <location>
        <begin position="23"/>
        <end position="32"/>
    </location>
</feature>
<dbReference type="NCBIfam" id="TIGR01733">
    <property type="entry name" value="AA-adenyl-dom"/>
    <property type="match status" value="5"/>
</dbReference>
<accession>A0A2S6GJG6</accession>
<gene>
    <name evidence="9" type="ORF">CLV40_11430</name>
</gene>
<dbReference type="GO" id="GO:0008610">
    <property type="term" value="P:lipid biosynthetic process"/>
    <property type="evidence" value="ECO:0007669"/>
    <property type="project" value="UniProtKB-ARBA"/>
</dbReference>
<dbReference type="Pfam" id="PF13193">
    <property type="entry name" value="AMP-binding_C"/>
    <property type="match status" value="5"/>
</dbReference>
<dbReference type="InterPro" id="IPR001242">
    <property type="entry name" value="Condensation_dom"/>
</dbReference>
<feature type="domain" description="Carrier" evidence="8">
    <location>
        <begin position="4814"/>
        <end position="4889"/>
    </location>
</feature>
<evidence type="ECO:0000256" key="1">
    <source>
        <dbReference type="ARBA" id="ARBA00001957"/>
    </source>
</evidence>
<dbReference type="Gene3D" id="2.30.38.10">
    <property type="entry name" value="Luciferase, Domain 3"/>
    <property type="match status" value="2"/>
</dbReference>
<dbReference type="OrthoDB" id="2472181at2"/>
<feature type="domain" description="Carrier" evidence="8">
    <location>
        <begin position="2416"/>
        <end position="2491"/>
    </location>
</feature>
<feature type="domain" description="Carrier" evidence="8">
    <location>
        <begin position="3427"/>
        <end position="3501"/>
    </location>
</feature>
<dbReference type="GO" id="GO:0003824">
    <property type="term" value="F:catalytic activity"/>
    <property type="evidence" value="ECO:0007669"/>
    <property type="project" value="InterPro"/>
</dbReference>
<keyword evidence="6" id="KW-0045">Antibiotic biosynthesis</keyword>
<dbReference type="InterPro" id="IPR000873">
    <property type="entry name" value="AMP-dep_synth/lig_dom"/>
</dbReference>
<evidence type="ECO:0000256" key="7">
    <source>
        <dbReference type="SAM" id="MobiDB-lite"/>
    </source>
</evidence>
<keyword evidence="4" id="KW-0597">Phosphoprotein</keyword>
<dbReference type="InterPro" id="IPR009081">
    <property type="entry name" value="PP-bd_ACP"/>
</dbReference>
<dbReference type="InterPro" id="IPR006162">
    <property type="entry name" value="Ppantetheine_attach_site"/>
</dbReference>
<dbReference type="Pfam" id="PF00550">
    <property type="entry name" value="PP-binding"/>
    <property type="match status" value="5"/>
</dbReference>
<evidence type="ECO:0000256" key="6">
    <source>
        <dbReference type="ARBA" id="ARBA00023194"/>
    </source>
</evidence>
<dbReference type="Gene3D" id="3.30.300.30">
    <property type="match status" value="5"/>
</dbReference>
<proteinExistence type="inferred from homology"/>
<dbReference type="NCBIfam" id="TIGR01720">
    <property type="entry name" value="NRPS-para261"/>
    <property type="match status" value="3"/>
</dbReference>
<dbReference type="SUPFAM" id="SSF47336">
    <property type="entry name" value="ACP-like"/>
    <property type="match status" value="5"/>
</dbReference>
<comment type="similarity">
    <text evidence="2">Belongs to the ATP-dependent AMP-binding enzyme family.</text>
</comment>
<dbReference type="CDD" id="cd17652">
    <property type="entry name" value="A_NRPS_CmdD_like"/>
    <property type="match status" value="2"/>
</dbReference>
<feature type="domain" description="Carrier" evidence="8">
    <location>
        <begin position="5823"/>
        <end position="5897"/>
    </location>
</feature>
<evidence type="ECO:0000313" key="10">
    <source>
        <dbReference type="Proteomes" id="UP000239203"/>
    </source>
</evidence>
<dbReference type="InterPro" id="IPR010060">
    <property type="entry name" value="NRPS_synth"/>
</dbReference>
<dbReference type="SMART" id="SM00823">
    <property type="entry name" value="PKS_PP"/>
    <property type="match status" value="5"/>
</dbReference>
<keyword evidence="10" id="KW-1185">Reference proteome</keyword>
<evidence type="ECO:0000259" key="8">
    <source>
        <dbReference type="PROSITE" id="PS50075"/>
    </source>
</evidence>
<evidence type="ECO:0000256" key="5">
    <source>
        <dbReference type="ARBA" id="ARBA00022737"/>
    </source>
</evidence>
<dbReference type="GO" id="GO:0031177">
    <property type="term" value="F:phosphopantetheine binding"/>
    <property type="evidence" value="ECO:0007669"/>
    <property type="project" value="InterPro"/>
</dbReference>
<dbReference type="RefSeq" id="WP_104481149.1">
    <property type="nucleotide sequence ID" value="NZ_CP154825.1"/>
</dbReference>
<dbReference type="CDD" id="cd19534">
    <property type="entry name" value="E_NRPS"/>
    <property type="match status" value="3"/>
</dbReference>
<dbReference type="Pfam" id="PF00668">
    <property type="entry name" value="Condensation"/>
    <property type="match status" value="8"/>
</dbReference>
<feature type="domain" description="Carrier" evidence="8">
    <location>
        <begin position="967"/>
        <end position="1041"/>
    </location>
</feature>
<sequence>MTTSQSPRRDALPEHLRAQLARRLAGKAAAKAPETIPTANREADLPLSSAQQRLWFLSEFNPGGNDYNSGTALRFTGDLDVPALVAAVRGLVAAHESLRTTFAEVDGRPVQVVHAEIDLPVPVRDCAEDALADTLQAEFSRPFDLRTGPLLRALIVRVSETAHVLLLTSHHIAVDGWSLGVLTEELAARYAGRTVADPDLHYADFAVWQQGRLRGPGMDEHLAYWRDTLAGASPLDLPTDRPRPPVRTPAGAAHHLTVPAELTTRLTDLARANDTTLFTALMAACQLLAARYSGQDDVALGTVTAGRGRAELNRVIGFFVNTVVLRSTVDQNTTFAEFLRAVNGTALDAFSHDEVPFDRLVEAVGAPRDPSRNPLFDVLVLLQNASKGLPEFPGLAVEEVDLRRWAANFDLSVEFTERAGQLDCVLEYSTDLFDATTIERLAGHLLVLLDAATAAPDRPMAELPWLTEPEVRAVTREWNDTALPVEPVTFPAVFEEQTRRTPRATALVFDGTSLTYAELNERANRLAHKLIADGAGPERVVAVSLPRSVDAVVAQLAVLKSGAVYLPVDPALPEERRAHLVADSGAVLVVDGPLETDGLVGNPEVGLRPDHTAYVIYTSGSTGKPKGVAVEHRALVNLLRSHQADFAGGDRLRVALSAVFSFDTSWEGPVLMAGGHELHLLGDDVRLDPDALVAYVVRERIDFLDLTPSYLRKLLPAGLLSHADHKPAVLMLGGEALGDDLWRELGALPDTAVHNFYGPTETTVDALSTVVSGDRATIGTPLRNLAAYILDADHRPVPVGVPGELHIAGAQLARGYLNRPGLTADRFVPDPFGAPGSRMYRTGDLARWTADGAVEYLGRTDDQVKIRGFRIEPGEIEAALLALPGVREAAVIAREDGGHRRLVAYLVGDEPDTTALRMALKATLPEYMVPAAFVVLDRLPMTRNGKLDKAALPAPEVRAEAEADFVAPRDETEELLAGLWAEALGADRVGVTDNFFALGGDSILSIQIVSRARAAGLRLSSRDIFVNQTIAELAPVVGREVAPEIRAVPEGPAPLTPIQHWFFTAHGARAHFTMSLLVDLADGIDPRALETALKAVVGHHDALRSRFRQVDGQWRQEPGDTPFWLARGGDIDEIRAGIDLADGPLLRAALLDDGRLFLTVHHLVMDGVSWRVLLDDLATAYTQALAGRPVELPPVGTTFAEWAHRLRDFVAGGGFAGDADHWASVPDPAPLPVDHDGVMSAGSTASVTVRLDPATTDAVLRAVPDRYRTRVNDVLLSALASVLSRWTGDRTAAITLEGHGREEVIDGTDLTRTIGWFTTQFPVALDIPTGNWGTVLKSVKEQLRAVPHNGMSYEALRYLTPDSPLAGRPLPKVGFNYHGRFDTGDDGLIGARHDAGAEVAADAERDFALEVIGLVESDELVLTWEYSTALHHEATVRRLAEAMAATLREIVRFCAAPGAGGRTPSDYPLARLTQTQVDAIAGDGSEVDDIYPLTPLQAGMVFHTLVDADSGAYVDQVRLVLDGVTDPTALVAAFQSVVDRTPVLRTAVIWEDVAEPVQVVRRSVRLDADVRDWRDLAAADVDAAMRNLLAEDRARPFALDRAPLLRIAVLRLAGDRVVLVWSSHHVLLDGWSTAQVFGEVVERYTAIVAGQAPAGPVRRPFRDYLRWLADQDSAAADAHWARVLDGFAEPVAVPWDRSPAQSHRTESSAAARADLDRAETDRIRAAAQRAGLTLNTVVQGAWALLLARWSGSADVVFGSTVSGRPAELPGVESMVGMFINTVPTRVHADPDRNAGDWLRDLQAGQSESRRHDFLALPRIQSHSALDPGAALFDSVVVFENYPFEDASRADGLRVAEVHAIDTTNLPLTLSAHVDDRVHLDLGYDPALLDATTAARVAGWLRALVTGLVEHLDRPIGALPWVSDEDRRRVLTAFNDREAGFPFEPVTEVFERQAARTPDATALVFRDSELTFAQVESAANRLAHKLIADGAGPDQVVALTMPRSADSLVAMLAVNKAGAAFLPVDPTLPADRIAYLLDDARPVRVLDAIPDTSGFPDTKPGLDIRPEQAIYVIYTSGSTGRPKGVVITHGNFSALHQDHRVDVTGVERTRFALTATFSFDTSLEGMLFLVDGHEVHVIPEDLRLDPAAFVHYVTERGIAYVDLTSTHATHMAAAGLLDSGLRVLMLGGEATSEKLWRDAQAKGLRVVNYYGPTETTIDATGLFSGEADRPLIGRPLRGTRAYVLDENLDPLPPGVPGELYLAGAQLARGYLDRPGLTAGRFVADPHGPAGTRMYRTGDRVRWTEGGLLDYLGRADDQVKIRGFRIEPGEVAAVLRERPGVTDATVVAHTDATGTRLVGYVVGDPGPDPRAALAKVLPDYMVPAAVITLDRMPVTPSGKVDRRALPAPDFAATTTHVVPRTEAERVVAAAWADVLGLAEVGAEDNFFALGGDSILSIQVVSRLRAAFGTQLSPRVVFDHPTVAALAKVAPGERTDAIPVSTSDGPAPQSFAQRRLWFLDQFEPGDTEYVSPTALRLSGPLDVAALTAALTRLIARHASLRTTFAEIDGEAVQLVGEPYPADLRVVEAEVEQVLAAEGATPFDLQRGPLLRTTLVRTWPEEHVLVLTLHHIITDGWSTSVLTDDLAALYRAELSGVDPNLPDIPVRYTDFTLWQREQTADLGFWRRALAGVEPLDLPTDRPRPAIRTTAGAKHEFTLPEETLVALRAVGRSADSTLFVTLLAACQALFARYSGQRDITLGTVASGRERAELERVVGFFVNTIVLHSTVDVDRPFTDLLAGARATALEAFAHQDVPFERVVDAVAPERDPARSPLFDVMVLLQNTPDEVPVLPGLTVSEVDVPVTTSAVDLTFEFQESVAGLRGAVEYNPDLFDVETVERMVRHLTALLTAVAANPGVAPGDVELFGADERALLLDTWQGKRAVDPTPMPRVFAAQAARTPDRTALVFGADRRTFAEVDAQSNRLARWLVDQGAGPEKLVALALPRSADMVVGILAVMKSGAAYLPIEPTMPAERAQFLLDDTRPTVVVPAIPDLSDYPDADPGVAIDPRSPVYVIHTSGSTGTPKGVVVEHGNLSALFTHHLAGVAAPREIPLRFGQTAVFSFDTAIEGLMFMAAGHEWHVIDDDTRLDPHAFVEHARGLLDVLDLTPAHARRLIAAGLLDAGVREVMLGGEAVDAALWARLREVTAETLAAGSPPGASRGHNVYGPTETTVDATETMITSDRITIGRPLSTIRAYVLDERFRMLPVGVPGELHLAGPQVTRGYLGRPGLTADRFVADPYGAPGGRMYRTGDRVRWTPEGTLEYLGRTDDQVKIRGHRIEPGEVQAALRKHPDVRDAAVVARPHGGHLRLVGYVVGEDRDFASFLRQSLPEYMVPSAFVLLDKLPVTHNGKLDHRALPEPPAPRAADHVPPRPGIEADLAAIWATVLGVERVGAADNFFAVGGDSILSMQVVSQARRAGIEVTSKDIFVRQTVAELAAVARRVEAPAAAPVITGPAPLTPIQHWFFDTHSPVQRDHFTMTMTFALAADVDRPRLRRAVEHVVRHHAGLRTRFSYGADGWTQEPVEDIGIDGPIDIEAGRVLRVVIDERLHLEVHHLVIDAVSWRVVLADLERAYRGEFLAPTVSFGQWAHRLGDFTVGGGFDADLDHWRSVPSVPALPRDHNGANTKPAEFTVTLDRETTDALLHQVPDVYRTQVNDVLLAALARSLTDWSGQSNALITLEGHGREEVVDGIDINGTVGWFTSQFPVALPVADDWADTLKAVKESLRAVPHKGMSFEALRYLKNELDDVPTPEVAFNYLGRWDTAEEADGLLREQVADPERTRPPMPRGHLLDINAAVTDGALTVDWEYAPGVHDEATVRALADRMLAALREIVVHCAAPGVGGRTPSDFPLARLAQSQVDALVGDGSGVADIYPLTPLQAGILFHGLLDGDAYVNRTRVRLRGVTDPRRVGRAWQEVAAKTPVLRSTIVWQGVPEPVQVVHRDLPLDIEYRPITAADERAGLDLAHGSLTKLVIHEVEPGTVELLWVSHHVLLDGWSTAQVFSDVLAAYTGADLPPRRPFADYLRWFAEQDAAAAERHWRAVLSGVQGRTPLPFDRKPVDAHRAESSAHVRASLPAGDVGAHGLTLNTVVQGAWALLLARHSGEREVVFGATVSGRPSDLAGVEDMVGMFINTIPTRVLVERQGSALPWLRGVQAAQAESRRFDFVSLAQAQTWSGLPSLFDSVVAFENFPDGAETEGAPDVETVDGEESTTLPLSVAAHVDGGDLRIELGYDPALFDEATARTLVDRLVDLVDALMADPTRPLEALPWLTDAERALVVRDWNDTDRPVTPTPFADLLRVTAEPAVEQGDVVLTYAELDAAANRLARLLIERGAGPERIVALRLPRSIDLVVAQLAVLKAGAAYLPVDPNYPAERIAFMLEDARPVLVIDEPLDASGYSAVPPRVDISVDAPAYVIYTSGSTGRPKGVVVTHRGLANFSAAEIERFEVAAGDRVLAFSSPSFDASVLELCMALPAGATLVIPPAGPLVGEPLGSALRDLRITHALIPPVALATVPPMEFPHLKTLIVGGDASSADLVRRWAPVTRLVNAYGPTEVTVVASWTEPLSAADGAPPIGRPLPNTRTYVLDEDLRPVPAGVPGELYVAGVGLARGYLRRPGLTASRFVANPFEPGRMYRTGDVVRWTRDGQLEFVGRADDQVKVRGFRIELGEIESVIGARPGVRSVAVVVREDEPGVKRLVAYVVGATDGLREALLAALPEHMVPAAFVALDALPLTANGKLDRRALPIPEWTAADVVAPRSEAERVVAAAWADVLGIPEVGATDNFFALGGDSILSIRVVARLREALGTDVSPRLLFDHPTVEGLAAALAGSAVAESIPVLADGADSPLSFAQQRLWFLHEFEPDSTEYVTPLALRLRGPLDLGALTAAMTGLVARHESLRTTFHGVDGQGTQVVHPAAEVAVPVVDIAADGLAAALDRAAAQPFDLARGPLLRPVVFRISESDHVLALTMHHIVTDGWSAGVLMADLAELYRAETEGGAPDLPALPVRYRDFAAWQRGRTDVLATQLDHWRSTLAGVPALDLPTDRPRPAVHTTAGAQVPFAVPAEVADRLRAIAREQDATLFMVLVAACQTLLHRFSGQDDIAVGTVSAGREHPELHNLIGFFVNTLVLRSTVDSRESFAGFLGRVRGTVLDAFANQDVPFERVVDAVAPERDTSRTPLFQAMVVLQNAVGRADGLPGLAAEDVAFPVVTAAYDVTVEFHEEDGGALAGTLDYNTDLFDADTAARLVSGLDVLLAAASAAPGTALGALPVMPDDAVEQVLVGWNDSRTSTPEWTLPRLLRAQARHTPDAPAIIAGDTVLTYRELDERTDRVARAFAELGAGPETVVAVRLGRSAELVIASLAATKAGAAYLPVDPNYPAERIAYMLDDARPVLVVDDPALPEAPGGELRGPSLDNPAYVIYTSGSTGRPKGVVVTHRGISSFAAAEVERFEVRPGDRVLAFSSPSFDASVLELCMALGAGAALVVPPPGPLVGDDLAEVLVSQRISHTLIPPVALATVPAVPLPDLRTLVVGADACSAELVARWAPGRRMINAYGPTEATVVSTWSEPLVPGGVPPIGRAIDNTRAYVLDADLRPVPVGVPGELYVAGVGLARGYLGQPGLTASRFVANPFEPGRMYRTGDVVRWTRDGQLMFVGRADDQVKVRGFRIELGEVESALRAHPAVADAVAAVHTDAGGHKRLVGYVAGAELPDAAALREFLTESQPDHLVPTAFVLLDRLPVSPNGKVDRRALPEPDLTATTAAYVPPNTDVERALAKVWADVLGVERIGLADNFFALGGDSILSIQVAARARQAGLGVSTKDLFLHQTIADLAPVVTVVDTVADKAPVTGDVELTPIQRWFLDAPRAGYHHFNQAHYAALTLNPDATALSTALSALHEHHDALRLRFARSASGWRQWNAPVSPVELLDVVELPSADEAEIERIADSAHAGFDLETGPLLRAVLFRFADGTAPRLLLVAHHLVVDGVSWRILVDDLETAYAQAARGAAVDLGSKSTSFQEWSRGLSELVRSGGLDEELDYWRSVPEAGAIPVDSDSMDSTAIAVDAVSVELTASETDALLRGAPVAYRTRINDVLLAALAWSLAHWTGNPHVAVHLEGHGREDVLDGVDLSRTVGWFTTMFPVTLTVPDGNWRSIIRDVRKQLRALPGNGFGYSALRHLGALEARGADPEVSFNYLGQFDAKSADESTSLFGEALAAVGQDHHPADRTGHLLDIVGEATDGKLTFVWFFNAHIHHRSTVEDVAGRFATALRQIAADCGGTR</sequence>
<dbReference type="Gene3D" id="3.30.559.10">
    <property type="entry name" value="Chloramphenicol acetyltransferase-like domain"/>
    <property type="match status" value="8"/>
</dbReference>
<dbReference type="InterPro" id="IPR023213">
    <property type="entry name" value="CAT-like_dom_sf"/>
</dbReference>
<name>A0A2S6GJG6_9PSEU</name>
<dbReference type="NCBIfam" id="NF003417">
    <property type="entry name" value="PRK04813.1"/>
    <property type="match status" value="6"/>
</dbReference>
<dbReference type="NCBIfam" id="NF004282">
    <property type="entry name" value="PRK05691.1"/>
    <property type="match status" value="8"/>
</dbReference>
<dbReference type="CDD" id="cd19531">
    <property type="entry name" value="LCL_NRPS-like"/>
    <property type="match status" value="3"/>
</dbReference>
<dbReference type="InterPro" id="IPR020806">
    <property type="entry name" value="PKS_PP-bd"/>
</dbReference>
<dbReference type="InterPro" id="IPR010071">
    <property type="entry name" value="AA_adenyl_dom"/>
</dbReference>
<evidence type="ECO:0000256" key="4">
    <source>
        <dbReference type="ARBA" id="ARBA00022553"/>
    </source>
</evidence>
<dbReference type="PANTHER" id="PTHR45527:SF1">
    <property type="entry name" value="FATTY ACID SYNTHASE"/>
    <property type="match status" value="1"/>
</dbReference>
<keyword evidence="5" id="KW-0677">Repeat</keyword>
<feature type="region of interest" description="Disordered" evidence="7">
    <location>
        <begin position="23"/>
        <end position="44"/>
    </location>
</feature>
<dbReference type="SMART" id="SM01294">
    <property type="entry name" value="PKS_PP_betabranch"/>
    <property type="match status" value="1"/>
</dbReference>
<dbReference type="Pfam" id="PF00501">
    <property type="entry name" value="AMP-binding"/>
    <property type="match status" value="5"/>
</dbReference>
<dbReference type="EMBL" id="PTIX01000014">
    <property type="protein sequence ID" value="PPK65378.1"/>
    <property type="molecule type" value="Genomic_DNA"/>
</dbReference>
<dbReference type="PROSITE" id="PS00012">
    <property type="entry name" value="PHOSPHOPANTETHEINE"/>
    <property type="match status" value="5"/>
</dbReference>
<dbReference type="PANTHER" id="PTHR45527">
    <property type="entry name" value="NONRIBOSOMAL PEPTIDE SYNTHETASE"/>
    <property type="match status" value="1"/>
</dbReference>
<dbReference type="FunFam" id="1.10.1200.10:FF:000005">
    <property type="entry name" value="Nonribosomal peptide synthetase 1"/>
    <property type="match status" value="4"/>
</dbReference>
<dbReference type="Gene3D" id="3.40.50.980">
    <property type="match status" value="4"/>
</dbReference>
<protein>
    <submittedName>
        <fullName evidence="9">Non-ribosomal peptide synthase protein (TIGR01720 family)/amino acid adenylation domain-containing protein</fullName>
    </submittedName>
</protein>
<dbReference type="FunFam" id="1.10.1200.10:FF:000016">
    <property type="entry name" value="Non-ribosomal peptide synthase"/>
    <property type="match status" value="1"/>
</dbReference>
<reference evidence="9 10" key="1">
    <citation type="submission" date="2018-02" db="EMBL/GenBank/DDBJ databases">
        <title>Genomic Encyclopedia of Archaeal and Bacterial Type Strains, Phase II (KMG-II): from individual species to whole genera.</title>
        <authorList>
            <person name="Goeker M."/>
        </authorList>
    </citation>
    <scope>NUCLEOTIDE SEQUENCE [LARGE SCALE GENOMIC DNA]</scope>
    <source>
        <strain evidence="9 10">YU 961-1</strain>
    </source>
</reference>
<dbReference type="InterPro" id="IPR020845">
    <property type="entry name" value="AMP-binding_CS"/>
</dbReference>
<dbReference type="Proteomes" id="UP000239203">
    <property type="component" value="Unassembled WGS sequence"/>
</dbReference>
<dbReference type="GO" id="GO:0005829">
    <property type="term" value="C:cytosol"/>
    <property type="evidence" value="ECO:0007669"/>
    <property type="project" value="TreeGrafter"/>
</dbReference>
<dbReference type="InterPro" id="IPR045851">
    <property type="entry name" value="AMP-bd_C_sf"/>
</dbReference>
<dbReference type="InterPro" id="IPR036736">
    <property type="entry name" value="ACP-like_sf"/>
</dbReference>
<dbReference type="InterPro" id="IPR042099">
    <property type="entry name" value="ANL_N_sf"/>
</dbReference>
<dbReference type="Gene3D" id="3.40.50.12780">
    <property type="entry name" value="N-terminal domain of ligase-like"/>
    <property type="match status" value="3"/>
</dbReference>
<evidence type="ECO:0000313" key="9">
    <source>
        <dbReference type="EMBL" id="PPK65378.1"/>
    </source>
</evidence>
<comment type="cofactor">
    <cofactor evidence="1">
        <name>pantetheine 4'-phosphate</name>
        <dbReference type="ChEBI" id="CHEBI:47942"/>
    </cofactor>
</comment>
<dbReference type="PROSITE" id="PS00455">
    <property type="entry name" value="AMP_BINDING"/>
    <property type="match status" value="5"/>
</dbReference>
<dbReference type="PROSITE" id="PS50075">
    <property type="entry name" value="CARRIER"/>
    <property type="match status" value="5"/>
</dbReference>
<dbReference type="GO" id="GO:0072330">
    <property type="term" value="P:monocarboxylic acid biosynthetic process"/>
    <property type="evidence" value="ECO:0007669"/>
    <property type="project" value="UniProtKB-ARBA"/>
</dbReference>
<dbReference type="CDD" id="cd05930">
    <property type="entry name" value="A_NRPS"/>
    <property type="match status" value="3"/>
</dbReference>
<dbReference type="GO" id="GO:0043041">
    <property type="term" value="P:amino acid activation for nonribosomal peptide biosynthetic process"/>
    <property type="evidence" value="ECO:0007669"/>
    <property type="project" value="TreeGrafter"/>
</dbReference>